<feature type="compositionally biased region" description="Low complexity" evidence="5">
    <location>
        <begin position="120"/>
        <end position="131"/>
    </location>
</feature>
<comment type="caution">
    <text evidence="8">The sequence shown here is derived from an EMBL/GenBank/DDBJ whole genome shotgun (WGS) entry which is preliminary data.</text>
</comment>
<evidence type="ECO:0000256" key="4">
    <source>
        <dbReference type="PROSITE-ProRule" id="PRU00449"/>
    </source>
</evidence>
<dbReference type="InterPro" id="IPR029071">
    <property type="entry name" value="Ubiquitin-like_domsf"/>
</dbReference>
<evidence type="ECO:0000256" key="2">
    <source>
        <dbReference type="ARBA" id="ARBA00022771"/>
    </source>
</evidence>
<dbReference type="GO" id="GO:0008270">
    <property type="term" value="F:zinc ion binding"/>
    <property type="evidence" value="ECO:0007669"/>
    <property type="project" value="UniProtKB-KW"/>
</dbReference>
<dbReference type="Pfam" id="PF11976">
    <property type="entry name" value="Rad60-SLD"/>
    <property type="match status" value="1"/>
</dbReference>
<dbReference type="SMART" id="SM00213">
    <property type="entry name" value="UBQ"/>
    <property type="match status" value="1"/>
</dbReference>
<dbReference type="CDD" id="cd17039">
    <property type="entry name" value="Ubl_ubiquitin_like"/>
    <property type="match status" value="1"/>
</dbReference>
<evidence type="ECO:0008006" key="10">
    <source>
        <dbReference type="Google" id="ProtNLM"/>
    </source>
</evidence>
<dbReference type="SUPFAM" id="SSF54236">
    <property type="entry name" value="Ubiquitin-like"/>
    <property type="match status" value="1"/>
</dbReference>
<feature type="region of interest" description="Disordered" evidence="5">
    <location>
        <begin position="72"/>
        <end position="141"/>
    </location>
</feature>
<dbReference type="AlphaFoldDB" id="A0AAV9MWF0"/>
<sequence length="205" mass="22021">MRSRSDSATSNTSSKELSADNMAIQVTIGGGKTIKLNVRPVHTVSNLLEFLSASTNLPADVRLMLDGQPLDPSSTVGELQLEESSTLQLSSPSRSSTPVEQTAPSQEESVTSQQPATVKSSTPSTSGTATPTKRKSNKPRCSKEACRAAAQPIVGDCGFCQKRFCGKHRMLESHNCEGLEDARRADKERNTAKLEGERTVMLRGL</sequence>
<protein>
    <recommendedName>
        <fullName evidence="10">AN1-type domain-containing protein</fullName>
    </recommendedName>
</protein>
<dbReference type="InterPro" id="IPR000626">
    <property type="entry name" value="Ubiquitin-like_dom"/>
</dbReference>
<dbReference type="InterPro" id="IPR000058">
    <property type="entry name" value="Znf_AN1"/>
</dbReference>
<proteinExistence type="predicted"/>
<evidence type="ECO:0000256" key="3">
    <source>
        <dbReference type="ARBA" id="ARBA00022833"/>
    </source>
</evidence>
<dbReference type="SMART" id="SM00154">
    <property type="entry name" value="ZnF_AN1"/>
    <property type="match status" value="1"/>
</dbReference>
<feature type="domain" description="Ubiquitin-like" evidence="6">
    <location>
        <begin position="22"/>
        <end position="96"/>
    </location>
</feature>
<dbReference type="EMBL" id="JAVRRD010000035">
    <property type="protein sequence ID" value="KAK5045605.1"/>
    <property type="molecule type" value="Genomic_DNA"/>
</dbReference>
<feature type="compositionally biased region" description="Low complexity" evidence="5">
    <location>
        <begin position="1"/>
        <end position="14"/>
    </location>
</feature>
<keyword evidence="9" id="KW-1185">Reference proteome</keyword>
<evidence type="ECO:0000313" key="8">
    <source>
        <dbReference type="EMBL" id="KAK5045605.1"/>
    </source>
</evidence>
<organism evidence="8 9">
    <name type="scientific">Exophiala bonariae</name>
    <dbReference type="NCBI Taxonomy" id="1690606"/>
    <lineage>
        <taxon>Eukaryota</taxon>
        <taxon>Fungi</taxon>
        <taxon>Dikarya</taxon>
        <taxon>Ascomycota</taxon>
        <taxon>Pezizomycotina</taxon>
        <taxon>Eurotiomycetes</taxon>
        <taxon>Chaetothyriomycetidae</taxon>
        <taxon>Chaetothyriales</taxon>
        <taxon>Herpotrichiellaceae</taxon>
        <taxon>Exophiala</taxon>
    </lineage>
</organism>
<dbReference type="RefSeq" id="XP_064701223.1">
    <property type="nucleotide sequence ID" value="XM_064852516.1"/>
</dbReference>
<keyword evidence="3" id="KW-0862">Zinc</keyword>
<feature type="domain" description="AN1-type" evidence="7">
    <location>
        <begin position="135"/>
        <end position="184"/>
    </location>
</feature>
<evidence type="ECO:0000313" key="9">
    <source>
        <dbReference type="Proteomes" id="UP001358417"/>
    </source>
</evidence>
<name>A0AAV9MWF0_9EURO</name>
<evidence type="ECO:0000256" key="1">
    <source>
        <dbReference type="ARBA" id="ARBA00022723"/>
    </source>
</evidence>
<evidence type="ECO:0000259" key="7">
    <source>
        <dbReference type="PROSITE" id="PS51039"/>
    </source>
</evidence>
<keyword evidence="2 4" id="KW-0863">Zinc-finger</keyword>
<keyword evidence="1" id="KW-0479">Metal-binding</keyword>
<evidence type="ECO:0000256" key="5">
    <source>
        <dbReference type="SAM" id="MobiDB-lite"/>
    </source>
</evidence>
<gene>
    <name evidence="8" type="ORF">LTR84_008974</name>
</gene>
<evidence type="ECO:0000259" key="6">
    <source>
        <dbReference type="PROSITE" id="PS50053"/>
    </source>
</evidence>
<feature type="compositionally biased region" description="Low complexity" evidence="5">
    <location>
        <begin position="82"/>
        <end position="98"/>
    </location>
</feature>
<dbReference type="InterPro" id="IPR035896">
    <property type="entry name" value="AN1-like_Znf"/>
</dbReference>
<dbReference type="PROSITE" id="PS50053">
    <property type="entry name" value="UBIQUITIN_2"/>
    <property type="match status" value="1"/>
</dbReference>
<dbReference type="GeneID" id="89977135"/>
<dbReference type="SUPFAM" id="SSF118310">
    <property type="entry name" value="AN1-like Zinc finger"/>
    <property type="match status" value="1"/>
</dbReference>
<feature type="region of interest" description="Disordered" evidence="5">
    <location>
        <begin position="1"/>
        <end position="21"/>
    </location>
</feature>
<dbReference type="Gene3D" id="3.10.20.90">
    <property type="entry name" value="Phosphatidylinositol 3-kinase Catalytic Subunit, Chain A, domain 1"/>
    <property type="match status" value="1"/>
</dbReference>
<dbReference type="PROSITE" id="PS51039">
    <property type="entry name" value="ZF_AN1"/>
    <property type="match status" value="1"/>
</dbReference>
<dbReference type="Pfam" id="PF01428">
    <property type="entry name" value="zf-AN1"/>
    <property type="match status" value="1"/>
</dbReference>
<dbReference type="Proteomes" id="UP001358417">
    <property type="component" value="Unassembled WGS sequence"/>
</dbReference>
<accession>A0AAV9MWF0</accession>
<dbReference type="InterPro" id="IPR022617">
    <property type="entry name" value="Rad60/SUMO-like_dom"/>
</dbReference>
<reference evidence="8 9" key="1">
    <citation type="submission" date="2023-08" db="EMBL/GenBank/DDBJ databases">
        <title>Black Yeasts Isolated from many extreme environments.</title>
        <authorList>
            <person name="Coleine C."/>
            <person name="Stajich J.E."/>
            <person name="Selbmann L."/>
        </authorList>
    </citation>
    <scope>NUCLEOTIDE SEQUENCE [LARGE SCALE GENOMIC DNA]</scope>
    <source>
        <strain evidence="8 9">CCFEE 5792</strain>
    </source>
</reference>
<feature type="compositionally biased region" description="Polar residues" evidence="5">
    <location>
        <begin position="99"/>
        <end position="119"/>
    </location>
</feature>
<dbReference type="Gene3D" id="4.10.1110.10">
    <property type="entry name" value="AN1-like Zinc finger"/>
    <property type="match status" value="1"/>
</dbReference>